<dbReference type="SMART" id="SM00347">
    <property type="entry name" value="HTH_MARR"/>
    <property type="match status" value="1"/>
</dbReference>
<sequence>MPVTLHMAINRVFHAQKNMTRPGMAQIGLSPGQPKILNHLSRQNHCMQKDIASALDIEPATVSQILNNMVQAGLIQRSDPAERRRAESVSITGKGREYLGKWQELCGEIEDVSMQGFTEKEKEQFVDYLSRMYWNLTGKEIE</sequence>
<proteinExistence type="predicted"/>
<dbReference type="PANTHER" id="PTHR42756">
    <property type="entry name" value="TRANSCRIPTIONAL REGULATOR, MARR"/>
    <property type="match status" value="1"/>
</dbReference>
<feature type="domain" description="HTH marR-type" evidence="4">
    <location>
        <begin position="2"/>
        <end position="134"/>
    </location>
</feature>
<dbReference type="PANTHER" id="PTHR42756:SF1">
    <property type="entry name" value="TRANSCRIPTIONAL REPRESSOR OF EMRAB OPERON"/>
    <property type="match status" value="1"/>
</dbReference>
<evidence type="ECO:0000256" key="3">
    <source>
        <dbReference type="ARBA" id="ARBA00023163"/>
    </source>
</evidence>
<evidence type="ECO:0000256" key="1">
    <source>
        <dbReference type="ARBA" id="ARBA00023015"/>
    </source>
</evidence>
<name>A0ABS7DP44_9FIRM</name>
<organism evidence="5 6">
    <name type="scientific">Caproiciproducens faecalis</name>
    <dbReference type="NCBI Taxonomy" id="2820301"/>
    <lineage>
        <taxon>Bacteria</taxon>
        <taxon>Bacillati</taxon>
        <taxon>Bacillota</taxon>
        <taxon>Clostridia</taxon>
        <taxon>Eubacteriales</taxon>
        <taxon>Acutalibacteraceae</taxon>
        <taxon>Caproiciproducens</taxon>
    </lineage>
</organism>
<protein>
    <submittedName>
        <fullName evidence="5">Winged helix-turn-helix transcriptional regulator</fullName>
    </submittedName>
</protein>
<dbReference type="InterPro" id="IPR011991">
    <property type="entry name" value="ArsR-like_HTH"/>
</dbReference>
<evidence type="ECO:0000313" key="6">
    <source>
        <dbReference type="Proteomes" id="UP000719942"/>
    </source>
</evidence>
<dbReference type="SUPFAM" id="SSF46785">
    <property type="entry name" value="Winged helix' DNA-binding domain"/>
    <property type="match status" value="1"/>
</dbReference>
<keyword evidence="6" id="KW-1185">Reference proteome</keyword>
<dbReference type="PROSITE" id="PS50995">
    <property type="entry name" value="HTH_MARR_2"/>
    <property type="match status" value="1"/>
</dbReference>
<dbReference type="PRINTS" id="PR00598">
    <property type="entry name" value="HTHMARR"/>
</dbReference>
<keyword evidence="1" id="KW-0805">Transcription regulation</keyword>
<dbReference type="CDD" id="cd00090">
    <property type="entry name" value="HTH_ARSR"/>
    <property type="match status" value="1"/>
</dbReference>
<dbReference type="EMBL" id="JAGFNZ010000002">
    <property type="protein sequence ID" value="MBW7572311.1"/>
    <property type="molecule type" value="Genomic_DNA"/>
</dbReference>
<evidence type="ECO:0000256" key="2">
    <source>
        <dbReference type="ARBA" id="ARBA00023125"/>
    </source>
</evidence>
<dbReference type="InterPro" id="IPR000835">
    <property type="entry name" value="HTH_MarR-typ"/>
</dbReference>
<evidence type="ECO:0000259" key="4">
    <source>
        <dbReference type="PROSITE" id="PS50995"/>
    </source>
</evidence>
<evidence type="ECO:0000313" key="5">
    <source>
        <dbReference type="EMBL" id="MBW7572311.1"/>
    </source>
</evidence>
<accession>A0ABS7DP44</accession>
<comment type="caution">
    <text evidence="5">The sequence shown here is derived from an EMBL/GenBank/DDBJ whole genome shotgun (WGS) entry which is preliminary data.</text>
</comment>
<dbReference type="InterPro" id="IPR036390">
    <property type="entry name" value="WH_DNA-bd_sf"/>
</dbReference>
<dbReference type="Gene3D" id="1.10.10.10">
    <property type="entry name" value="Winged helix-like DNA-binding domain superfamily/Winged helix DNA-binding domain"/>
    <property type="match status" value="1"/>
</dbReference>
<dbReference type="Pfam" id="PF12802">
    <property type="entry name" value="MarR_2"/>
    <property type="match status" value="1"/>
</dbReference>
<keyword evidence="3" id="KW-0804">Transcription</keyword>
<keyword evidence="2" id="KW-0238">DNA-binding</keyword>
<dbReference type="Proteomes" id="UP000719942">
    <property type="component" value="Unassembled WGS sequence"/>
</dbReference>
<gene>
    <name evidence="5" type="ORF">J5W02_05740</name>
</gene>
<reference evidence="5 6" key="1">
    <citation type="submission" date="2021-03" db="EMBL/GenBank/DDBJ databases">
        <title>Caproiciproducens sp. nov. isolated from feces of cow.</title>
        <authorList>
            <person name="Choi J.-Y."/>
        </authorList>
    </citation>
    <scope>NUCLEOTIDE SEQUENCE [LARGE SCALE GENOMIC DNA]</scope>
    <source>
        <strain evidence="5 6">AGMB10547</strain>
    </source>
</reference>
<dbReference type="RefSeq" id="WP_219964720.1">
    <property type="nucleotide sequence ID" value="NZ_JAGFNZ010000002.1"/>
</dbReference>
<dbReference type="InterPro" id="IPR036388">
    <property type="entry name" value="WH-like_DNA-bd_sf"/>
</dbReference>